<dbReference type="AlphaFoldDB" id="A0AA41S4N7"/>
<feature type="domain" description="Agenet" evidence="2">
    <location>
        <begin position="2"/>
        <end position="69"/>
    </location>
</feature>
<sequence length="197" mass="22999">MGYFSVGDSVEVVGHEDGFWGSYYEAKIIKQTEECEFLVEYQTLEDEDKNLIQDTVEAKYLRPVPPQISKVSSSKFKLNDAVDVWANDGWWVGRVMQVVPHKHKYTGSDRTRVFVWFDSTQEEIDYQLCKLRVHQDWDINGDNWVNKKQEDNNRSSKKRRFGDDYDSSSSSVLQQQQGSKKIFHTDGVCTSWTVETY</sequence>
<protein>
    <recommendedName>
        <fullName evidence="2">Agenet domain-containing protein</fullName>
    </recommendedName>
</protein>
<comment type="caution">
    <text evidence="3">The sequence shown here is derived from an EMBL/GenBank/DDBJ whole genome shotgun (WGS) entry which is preliminary data.</text>
</comment>
<dbReference type="Pfam" id="PF05641">
    <property type="entry name" value="Agenet"/>
    <property type="match status" value="1"/>
</dbReference>
<name>A0AA41S4N7_PAPNU</name>
<gene>
    <name evidence="3" type="ORF">MKW94_012809</name>
</gene>
<dbReference type="SMART" id="SM00743">
    <property type="entry name" value="Agenet"/>
    <property type="match status" value="2"/>
</dbReference>
<evidence type="ECO:0000259" key="2">
    <source>
        <dbReference type="SMART" id="SM00743"/>
    </source>
</evidence>
<evidence type="ECO:0000313" key="3">
    <source>
        <dbReference type="EMBL" id="MCL7033097.1"/>
    </source>
</evidence>
<dbReference type="CDD" id="cd20405">
    <property type="entry name" value="Tudor_Agenet_AtDUF_rpt1_3"/>
    <property type="match status" value="1"/>
</dbReference>
<dbReference type="Proteomes" id="UP001177140">
    <property type="component" value="Unassembled WGS sequence"/>
</dbReference>
<proteinExistence type="predicted"/>
<dbReference type="Gene3D" id="2.30.30.140">
    <property type="match status" value="1"/>
</dbReference>
<evidence type="ECO:0000313" key="4">
    <source>
        <dbReference type="Proteomes" id="UP001177140"/>
    </source>
</evidence>
<keyword evidence="4" id="KW-1185">Reference proteome</keyword>
<dbReference type="InterPro" id="IPR014002">
    <property type="entry name" value="Agenet_dom_plant"/>
</dbReference>
<dbReference type="CDD" id="cd20406">
    <property type="entry name" value="Tudor_Agenet_AtDUF_rpt2_4"/>
    <property type="match status" value="1"/>
</dbReference>
<dbReference type="PANTHER" id="PTHR31917:SF148">
    <property type="entry name" value="DUF724 DOMAIN-CONTAINING PROTEIN 2"/>
    <property type="match status" value="1"/>
</dbReference>
<dbReference type="InterPro" id="IPR008395">
    <property type="entry name" value="Agenet-like_dom"/>
</dbReference>
<reference evidence="3" key="1">
    <citation type="submission" date="2022-03" db="EMBL/GenBank/DDBJ databases">
        <title>A functionally conserved STORR gene fusion in Papaver species that diverged 16.8 million years ago.</title>
        <authorList>
            <person name="Catania T."/>
        </authorList>
    </citation>
    <scope>NUCLEOTIDE SEQUENCE</scope>
    <source>
        <strain evidence="3">S-191538</strain>
    </source>
</reference>
<evidence type="ECO:0000256" key="1">
    <source>
        <dbReference type="SAM" id="MobiDB-lite"/>
    </source>
</evidence>
<feature type="region of interest" description="Disordered" evidence="1">
    <location>
        <begin position="148"/>
        <end position="170"/>
    </location>
</feature>
<dbReference type="EMBL" id="JAJJMA010130604">
    <property type="protein sequence ID" value="MCL7033097.1"/>
    <property type="molecule type" value="Genomic_DNA"/>
</dbReference>
<organism evidence="3 4">
    <name type="scientific">Papaver nudicaule</name>
    <name type="common">Iceland poppy</name>
    <dbReference type="NCBI Taxonomy" id="74823"/>
    <lineage>
        <taxon>Eukaryota</taxon>
        <taxon>Viridiplantae</taxon>
        <taxon>Streptophyta</taxon>
        <taxon>Embryophyta</taxon>
        <taxon>Tracheophyta</taxon>
        <taxon>Spermatophyta</taxon>
        <taxon>Magnoliopsida</taxon>
        <taxon>Ranunculales</taxon>
        <taxon>Papaveraceae</taxon>
        <taxon>Papaveroideae</taxon>
        <taxon>Papaver</taxon>
    </lineage>
</organism>
<accession>A0AA41S4N7</accession>
<feature type="domain" description="Agenet" evidence="2">
    <location>
        <begin position="74"/>
        <end position="139"/>
    </location>
</feature>
<dbReference type="PANTHER" id="PTHR31917">
    <property type="entry name" value="AGENET DOMAIN-CONTAINING PROTEIN-RELATED"/>
    <property type="match status" value="1"/>
</dbReference>